<dbReference type="AlphaFoldDB" id="A0A7V2ZI01"/>
<protein>
    <recommendedName>
        <fullName evidence="1">IPT/TIG domain-containing protein</fullName>
    </recommendedName>
</protein>
<evidence type="ECO:0000259" key="1">
    <source>
        <dbReference type="Pfam" id="PF01833"/>
    </source>
</evidence>
<dbReference type="Pfam" id="PF01833">
    <property type="entry name" value="TIG"/>
    <property type="match status" value="1"/>
</dbReference>
<dbReference type="InterPro" id="IPR002909">
    <property type="entry name" value="IPT_dom"/>
</dbReference>
<name>A0A7V2ZI01_9BACT</name>
<dbReference type="InterPro" id="IPR013783">
    <property type="entry name" value="Ig-like_fold"/>
</dbReference>
<reference evidence="2" key="1">
    <citation type="journal article" date="2020" name="mSystems">
        <title>Genome- and Community-Level Interaction Insights into Carbon Utilization and Element Cycling Functions of Hydrothermarchaeota in Hydrothermal Sediment.</title>
        <authorList>
            <person name="Zhou Z."/>
            <person name="Liu Y."/>
            <person name="Xu W."/>
            <person name="Pan J."/>
            <person name="Luo Z.H."/>
            <person name="Li M."/>
        </authorList>
    </citation>
    <scope>NUCLEOTIDE SEQUENCE [LARGE SCALE GENOMIC DNA]</scope>
    <source>
        <strain evidence="2">SpSt-479</strain>
    </source>
</reference>
<dbReference type="InterPro" id="IPR014756">
    <property type="entry name" value="Ig_E-set"/>
</dbReference>
<feature type="domain" description="IPT/TIG" evidence="1">
    <location>
        <begin position="415"/>
        <end position="494"/>
    </location>
</feature>
<dbReference type="SUPFAM" id="SSF81296">
    <property type="entry name" value="E set domains"/>
    <property type="match status" value="1"/>
</dbReference>
<accession>A0A7V2ZI01</accession>
<comment type="caution">
    <text evidence="2">The sequence shown here is derived from an EMBL/GenBank/DDBJ whole genome shotgun (WGS) entry which is preliminary data.</text>
</comment>
<organism evidence="2">
    <name type="scientific">Ignavibacterium album</name>
    <dbReference type="NCBI Taxonomy" id="591197"/>
    <lineage>
        <taxon>Bacteria</taxon>
        <taxon>Pseudomonadati</taxon>
        <taxon>Ignavibacteriota</taxon>
        <taxon>Ignavibacteria</taxon>
        <taxon>Ignavibacteriales</taxon>
        <taxon>Ignavibacteriaceae</taxon>
        <taxon>Ignavibacterium</taxon>
    </lineage>
</organism>
<gene>
    <name evidence="2" type="ORF">ENS31_02065</name>
</gene>
<evidence type="ECO:0000313" key="2">
    <source>
        <dbReference type="EMBL" id="HFI90297.1"/>
    </source>
</evidence>
<dbReference type="Gene3D" id="2.60.40.10">
    <property type="entry name" value="Immunoglobulins"/>
    <property type="match status" value="1"/>
</dbReference>
<dbReference type="EMBL" id="DSUJ01000008">
    <property type="protein sequence ID" value="HFI90297.1"/>
    <property type="molecule type" value="Genomic_DNA"/>
</dbReference>
<proteinExistence type="predicted"/>
<sequence>MKETIFKTTLILFILLLITNVILLAQQDSIIIKLNSSSFAQRDNALWYIEENKLLQYIPVLEERIFFCEDDFEVYNFLRVLDELNSPNLSNITKHFIDTIDYYPSSTFMDKLELKVDATWILIKLQDYSTINYLWQILERDKPGGKIEPSVINILAELLYVPQYESRAKQELLDIYNSSYYRNMEDGLFNFRPQILGILVKKYGMQIKDILLESFFNDPSVSIRVSSIDYLREINYPGLDTLLIYKLYSQPPDTVVNPIIGLNITQMLNTPRGWHTLTTYKPSIINQRVENAINRYVESRKYIEAKRIYLVSLSQYIDTVKTFINDLQSYQWLGDITFSDELKNILTAAKTDLQSGDSLACAVEVKAFQSLVDNVFKDSLNPDPRFVTLEGWKFLYWNAQYILDRLPQLPINADINEINPAITLVNPGSFTMEVKGTGFTSNSIVYFNGNARTTTFISDSVLNAEILSSDVSVAGNYPVWVSSGTTNSDTLTFRVVSTLPQPVRPVLECVRNNGDGTYTAFFGYKNENEVSVYIPIGNKNKFTPTPQDRGQTRVFKPGRQYKVFTVNFNGSNLVWTLNGRPSTASSGSAKCN</sequence>